<evidence type="ECO:0008006" key="3">
    <source>
        <dbReference type="Google" id="ProtNLM"/>
    </source>
</evidence>
<accession>A0A514LLJ3</accession>
<evidence type="ECO:0000313" key="2">
    <source>
        <dbReference type="Proteomes" id="UP000319756"/>
    </source>
</evidence>
<dbReference type="AlphaFoldDB" id="A0A514LLJ3"/>
<name>A0A514LLJ3_9BACI</name>
<organism evidence="1 2">
    <name type="scientific">Salicibibacter halophilus</name>
    <dbReference type="NCBI Taxonomy" id="2502791"/>
    <lineage>
        <taxon>Bacteria</taxon>
        <taxon>Bacillati</taxon>
        <taxon>Bacillota</taxon>
        <taxon>Bacilli</taxon>
        <taxon>Bacillales</taxon>
        <taxon>Bacillaceae</taxon>
        <taxon>Salicibibacter</taxon>
    </lineage>
</organism>
<dbReference type="KEGG" id="sale:EPH95_17385"/>
<reference evidence="2" key="1">
    <citation type="submission" date="2019-01" db="EMBL/GenBank/DDBJ databases">
        <title>Genomic analysis of Salicibibacter sp. NKC3-5.</title>
        <authorList>
            <person name="Oh Y.J."/>
        </authorList>
    </citation>
    <scope>NUCLEOTIDE SEQUENCE [LARGE SCALE GENOMIC DNA]</scope>
    <source>
        <strain evidence="2">NKC3-5</strain>
    </source>
</reference>
<protein>
    <recommendedName>
        <fullName evidence="3">GAF domain-containing protein</fullName>
    </recommendedName>
</protein>
<dbReference type="RefSeq" id="WP_142091237.1">
    <property type="nucleotide sequence ID" value="NZ_CP035485.1"/>
</dbReference>
<proteinExistence type="predicted"/>
<dbReference type="Proteomes" id="UP000319756">
    <property type="component" value="Chromosome"/>
</dbReference>
<sequence>MSVSTDLAAIRIIADTTQNKNISTVLQQALKALVDNVAYIHYAAWFKEDTAEVSISSNSNDTYAGTLSFPVSENEGGEEIGKLVVATKESVAFDVTDLTTLQEVANHIAQWSRVH</sequence>
<dbReference type="EMBL" id="CP035485">
    <property type="protein sequence ID" value="QDI92740.1"/>
    <property type="molecule type" value="Genomic_DNA"/>
</dbReference>
<dbReference type="OrthoDB" id="2678684at2"/>
<evidence type="ECO:0000313" key="1">
    <source>
        <dbReference type="EMBL" id="QDI92740.1"/>
    </source>
</evidence>
<gene>
    <name evidence="1" type="ORF">EPH95_17385</name>
</gene>
<keyword evidence="2" id="KW-1185">Reference proteome</keyword>